<dbReference type="VEuPathDB" id="FungiDB:PADG_07904"/>
<name>A0A1D2J409_PARBR</name>
<dbReference type="EMBL" id="LZYO01000616">
    <property type="protein sequence ID" value="ODH13029.1"/>
    <property type="molecule type" value="Genomic_DNA"/>
</dbReference>
<evidence type="ECO:0000256" key="1">
    <source>
        <dbReference type="SAM" id="MobiDB-lite"/>
    </source>
</evidence>
<organism evidence="2 3">
    <name type="scientific">Paracoccidioides brasiliensis</name>
    <dbReference type="NCBI Taxonomy" id="121759"/>
    <lineage>
        <taxon>Eukaryota</taxon>
        <taxon>Fungi</taxon>
        <taxon>Dikarya</taxon>
        <taxon>Ascomycota</taxon>
        <taxon>Pezizomycotina</taxon>
        <taxon>Eurotiomycetes</taxon>
        <taxon>Eurotiomycetidae</taxon>
        <taxon>Onygenales</taxon>
        <taxon>Ajellomycetaceae</taxon>
        <taxon>Paracoccidioides</taxon>
    </lineage>
</organism>
<dbReference type="InterPro" id="IPR001130">
    <property type="entry name" value="TatD-like"/>
</dbReference>
<dbReference type="Proteomes" id="UP000242814">
    <property type="component" value="Unassembled WGS sequence"/>
</dbReference>
<feature type="compositionally biased region" description="Basic and acidic residues" evidence="1">
    <location>
        <begin position="233"/>
        <end position="255"/>
    </location>
</feature>
<sequence length="420" mass="47570">MASIGEIVQMKTAALTLMATRGEDQELVAQAALTYAPAADSDSDSDSVDRRKPRIIPSFGWHPWFSHQIIDDINSETRNDPPCSKAEHYKGVLTPPTKDEGLLHALPDLYPLSKLIADTRARLRQHPHGLVGEIGLDRSFRIPNAWLPHELEKRDASLTPGSREGRSLSPHRVALAHQRQIFKAQLRLAGSMQRPVSVHCVQAHGAVLEVLQELWSGHERKRVSNRQRRKRRLSADKAHENEQSDHEKDKEHEDDPQTAVTASRPFPPRICMHSYSGPPDVLRQFLHESNPADTYFSFSSVINFAGGSSEKTVEVIKALPEDRILVESDLHCAGNRMDELMEAIVRQISGLPPSKIPRWDLEQLFLERLPFHLYEYFWLLLRITVFGNLSKRQVVLFLSTATNKQRRSCPVFNPNPSGEQ</sequence>
<evidence type="ECO:0008006" key="4">
    <source>
        <dbReference type="Google" id="ProtNLM"/>
    </source>
</evidence>
<accession>A0A1D2J409</accession>
<dbReference type="Pfam" id="PF01026">
    <property type="entry name" value="TatD_DNase"/>
    <property type="match status" value="1"/>
</dbReference>
<dbReference type="PANTHER" id="PTHR47345:SF1">
    <property type="entry name" value="CUT9-INTERACTING PROTEIN SCN1"/>
    <property type="match status" value="1"/>
</dbReference>
<evidence type="ECO:0000313" key="3">
    <source>
        <dbReference type="Proteomes" id="UP000242814"/>
    </source>
</evidence>
<feature type="region of interest" description="Disordered" evidence="1">
    <location>
        <begin position="220"/>
        <end position="269"/>
    </location>
</feature>
<evidence type="ECO:0000313" key="2">
    <source>
        <dbReference type="EMBL" id="ODH13029.1"/>
    </source>
</evidence>
<protein>
    <recommendedName>
        <fullName evidence="4">Cut9 interacting protein Scn1</fullName>
    </recommendedName>
</protein>
<dbReference type="AlphaFoldDB" id="A0A1D2J409"/>
<reference evidence="2 3" key="1">
    <citation type="submission" date="2016-06" db="EMBL/GenBank/DDBJ databases">
        <authorList>
            <person name="Kjaerup R.B."/>
            <person name="Dalgaard T.S."/>
            <person name="Juul-Madsen H.R."/>
        </authorList>
    </citation>
    <scope>NUCLEOTIDE SEQUENCE [LARGE SCALE GENOMIC DNA]</scope>
    <source>
        <strain evidence="2 3">Pb300</strain>
    </source>
</reference>
<dbReference type="Gene3D" id="3.20.20.140">
    <property type="entry name" value="Metal-dependent hydrolases"/>
    <property type="match status" value="1"/>
</dbReference>
<dbReference type="GO" id="GO:0016788">
    <property type="term" value="F:hydrolase activity, acting on ester bonds"/>
    <property type="evidence" value="ECO:0007669"/>
    <property type="project" value="InterPro"/>
</dbReference>
<gene>
    <name evidence="2" type="ORF">ACO22_07674</name>
</gene>
<feature type="compositionally biased region" description="Basic residues" evidence="1">
    <location>
        <begin position="220"/>
        <end position="232"/>
    </location>
</feature>
<dbReference type="SUPFAM" id="SSF51556">
    <property type="entry name" value="Metallo-dependent hydrolases"/>
    <property type="match status" value="1"/>
</dbReference>
<dbReference type="InterPro" id="IPR053044">
    <property type="entry name" value="Metallo-hydrolase/TatD-type"/>
</dbReference>
<comment type="caution">
    <text evidence="2">The sequence shown here is derived from an EMBL/GenBank/DDBJ whole genome shotgun (WGS) entry which is preliminary data.</text>
</comment>
<dbReference type="VEuPathDB" id="FungiDB:PABG_06450"/>
<dbReference type="InterPro" id="IPR032466">
    <property type="entry name" value="Metal_Hydrolase"/>
</dbReference>
<dbReference type="PANTHER" id="PTHR47345">
    <property type="entry name" value="CUT9-INTERACTING PROTEIN SCN1"/>
    <property type="match status" value="1"/>
</dbReference>
<proteinExistence type="predicted"/>